<keyword evidence="10" id="KW-1185">Reference proteome</keyword>
<dbReference type="InterPro" id="IPR036390">
    <property type="entry name" value="WH_DNA-bd_sf"/>
</dbReference>
<dbReference type="RefSeq" id="WP_036783191.1">
    <property type="nucleotide sequence ID" value="NZ_AVBG01000006.1"/>
</dbReference>
<dbReference type="InterPro" id="IPR050661">
    <property type="entry name" value="BglG_antiterminators"/>
</dbReference>
<dbReference type="InterPro" id="IPR036095">
    <property type="entry name" value="PTS_EIIB-like_sf"/>
</dbReference>
<proteinExistence type="predicted"/>
<dbReference type="GO" id="GO:0008982">
    <property type="term" value="F:protein-N(PI)-phosphohistidine-sugar phosphotransferase activity"/>
    <property type="evidence" value="ECO:0007669"/>
    <property type="project" value="InterPro"/>
</dbReference>
<dbReference type="InterPro" id="IPR011608">
    <property type="entry name" value="PRD"/>
</dbReference>
<dbReference type="CDD" id="cd00211">
    <property type="entry name" value="PTS_IIA_fru"/>
    <property type="match status" value="1"/>
</dbReference>
<feature type="domain" description="PRD" evidence="8">
    <location>
        <begin position="304"/>
        <end position="411"/>
    </location>
</feature>
<evidence type="ECO:0000259" key="8">
    <source>
        <dbReference type="PROSITE" id="PS51372"/>
    </source>
</evidence>
<organism evidence="9 10">
    <name type="scientific">Pontibacillus chungwhensis BH030062</name>
    <dbReference type="NCBI Taxonomy" id="1385513"/>
    <lineage>
        <taxon>Bacteria</taxon>
        <taxon>Bacillati</taxon>
        <taxon>Bacillota</taxon>
        <taxon>Bacilli</taxon>
        <taxon>Bacillales</taxon>
        <taxon>Bacillaceae</taxon>
        <taxon>Pontibacillus</taxon>
    </lineage>
</organism>
<dbReference type="GO" id="GO:0009401">
    <property type="term" value="P:phosphoenolpyruvate-dependent sugar phosphotransferase system"/>
    <property type="evidence" value="ECO:0007669"/>
    <property type="project" value="InterPro"/>
</dbReference>
<keyword evidence="2" id="KW-0677">Repeat</keyword>
<dbReference type="SUPFAM" id="SSF55804">
    <property type="entry name" value="Phoshotransferase/anion transport protein"/>
    <property type="match status" value="1"/>
</dbReference>
<keyword evidence="1" id="KW-0808">Transferase</keyword>
<dbReference type="Gene3D" id="1.10.1790.10">
    <property type="entry name" value="PRD domain"/>
    <property type="match status" value="2"/>
</dbReference>
<dbReference type="AlphaFoldDB" id="A0A0A2UT51"/>
<reference evidence="9 10" key="1">
    <citation type="submission" date="2013-08" db="EMBL/GenBank/DDBJ databases">
        <title>Genome of Pontibacillus chungwhensis.</title>
        <authorList>
            <person name="Wang Q."/>
            <person name="Wang G."/>
        </authorList>
    </citation>
    <scope>NUCLEOTIDE SEQUENCE [LARGE SCALE GENOMIC DNA]</scope>
    <source>
        <strain evidence="9 10">BH030062</strain>
    </source>
</reference>
<evidence type="ECO:0000256" key="2">
    <source>
        <dbReference type="ARBA" id="ARBA00022737"/>
    </source>
</evidence>
<dbReference type="STRING" id="1385513.N780_19900"/>
<evidence type="ECO:0000313" key="9">
    <source>
        <dbReference type="EMBL" id="KGP91472.1"/>
    </source>
</evidence>
<dbReference type="Pfam" id="PF05043">
    <property type="entry name" value="Mga"/>
    <property type="match status" value="1"/>
</dbReference>
<accession>A0A0A2UT51</accession>
<dbReference type="Gene3D" id="3.40.930.10">
    <property type="entry name" value="Mannitol-specific EII, Chain A"/>
    <property type="match status" value="1"/>
</dbReference>
<evidence type="ECO:0000259" key="6">
    <source>
        <dbReference type="PROSITE" id="PS51094"/>
    </source>
</evidence>
<dbReference type="PANTHER" id="PTHR30185:SF9">
    <property type="entry name" value="MANNITOL-SPECIFIC PHOSPHOTRANSFERASE ENZYME IIA COMPONENT"/>
    <property type="match status" value="1"/>
</dbReference>
<evidence type="ECO:0000313" key="10">
    <source>
        <dbReference type="Proteomes" id="UP000030153"/>
    </source>
</evidence>
<dbReference type="InterPro" id="IPR002178">
    <property type="entry name" value="PTS_EIIA_type-2_dom"/>
</dbReference>
<dbReference type="InterPro" id="IPR036634">
    <property type="entry name" value="PRD_sf"/>
</dbReference>
<feature type="domain" description="PTS EIIA type-2" evidence="6">
    <location>
        <begin position="554"/>
        <end position="697"/>
    </location>
</feature>
<gene>
    <name evidence="9" type="ORF">N780_19900</name>
</gene>
<dbReference type="PROSITE" id="PS51372">
    <property type="entry name" value="PRD_2"/>
    <property type="match status" value="2"/>
</dbReference>
<dbReference type="SUPFAM" id="SSF52794">
    <property type="entry name" value="PTS system IIB component-like"/>
    <property type="match status" value="1"/>
</dbReference>
<dbReference type="PROSITE" id="PS51094">
    <property type="entry name" value="PTS_EIIA_TYPE_2"/>
    <property type="match status" value="1"/>
</dbReference>
<evidence type="ECO:0000259" key="7">
    <source>
        <dbReference type="PROSITE" id="PS51099"/>
    </source>
</evidence>
<name>A0A0A2UT51_9BACI</name>
<dbReference type="InterPro" id="IPR036388">
    <property type="entry name" value="WH-like_DNA-bd_sf"/>
</dbReference>
<dbReference type="eggNOG" id="COG1762">
    <property type="taxonomic scope" value="Bacteria"/>
</dbReference>
<keyword evidence="4" id="KW-0010">Activator</keyword>
<protein>
    <submittedName>
        <fullName evidence="9">PTS lichenan transporter subunit IIC</fullName>
    </submittedName>
</protein>
<dbReference type="OrthoDB" id="369398at2"/>
<dbReference type="SUPFAM" id="SSF63520">
    <property type="entry name" value="PTS-regulatory domain, PRD"/>
    <property type="match status" value="2"/>
</dbReference>
<evidence type="ECO:0000256" key="4">
    <source>
        <dbReference type="ARBA" id="ARBA00023159"/>
    </source>
</evidence>
<dbReference type="GO" id="GO:0006355">
    <property type="term" value="P:regulation of DNA-templated transcription"/>
    <property type="evidence" value="ECO:0007669"/>
    <property type="project" value="InterPro"/>
</dbReference>
<evidence type="ECO:0000256" key="1">
    <source>
        <dbReference type="ARBA" id="ARBA00022679"/>
    </source>
</evidence>
<dbReference type="Pfam" id="PF00874">
    <property type="entry name" value="PRD"/>
    <property type="match status" value="2"/>
</dbReference>
<dbReference type="InterPro" id="IPR013011">
    <property type="entry name" value="PTS_EIIB_2"/>
</dbReference>
<feature type="domain" description="PTS EIIB type-2" evidence="7">
    <location>
        <begin position="416"/>
        <end position="504"/>
    </location>
</feature>
<comment type="caution">
    <text evidence="9">The sequence shown here is derived from an EMBL/GenBank/DDBJ whole genome shotgun (WGS) entry which is preliminary data.</text>
</comment>
<sequence length="700" mass="80606">MVLDKRRTYVLTQLYQSDTPISTKWLQKKMGVSARTIYYDIQQINDWLEDQDLEGIQRERGKGFFLTAKTETQIPQKIKLSDRWDYRLSREERKVLLLLYLLTNTSVIRMKDLIDHTQMSRGSISKDLDQIKEYFSEHRLDLRYSKTKGYYLEGQELHKRQLLSHILVSVKTDEKWQGIRSEAYEILLSMSPDQTKLTPFLKKVLYETEKELGLVFTDEMITILSMQIIISLERLTHGQEIELDEDEREALAKTKAFSAAGRISEQLHAEGYAELSEDEIGFLSMNLLSSKVHQEPPSSPYEDPEAPGLKRVIRSMVDDFQVYSCVLFEHRDQLEANLLLHLKPVFYRLKYDVPSNNELSEHIQEHYQEIFKLTKRSIIHLERYMEKAIPDEEIAYIAMHFGGWLSKEDQTIEKKYKAIIVCENGIGTSNMLKAQLEAMMTGIDVVATLSFREYQDTTLRADVIFATNFLKEKETPVIHVPALLQDADKEYVLKQLNHRLQDAPGEMDQTDELMAVIKKHATVHDEHALKQQLLSYQAHQTFSIKEHYKPMLNELLTSDTIQFESSVSTWEEAITKASQPLLESGKIGQGYIDAMIDNVNELGPYIVIAPKIAIPHARPEAGVEQLGMSLLKVDEPVPFSDQEKHKANLIIVLAAIDNETHLTALSQLTTMLSEPENMEQLLNAQNTDDVLSLVNNYSHV</sequence>
<keyword evidence="5" id="KW-0804">Transcription</keyword>
<dbReference type="eggNOG" id="COG3711">
    <property type="taxonomic scope" value="Bacteria"/>
</dbReference>
<dbReference type="Gene3D" id="3.40.50.2300">
    <property type="match status" value="1"/>
</dbReference>
<keyword evidence="3" id="KW-0805">Transcription regulation</keyword>
<dbReference type="PROSITE" id="PS51099">
    <property type="entry name" value="PTS_EIIB_TYPE_2"/>
    <property type="match status" value="1"/>
</dbReference>
<feature type="domain" description="PRD" evidence="8">
    <location>
        <begin position="192"/>
        <end position="297"/>
    </location>
</feature>
<dbReference type="EMBL" id="AVBG01000006">
    <property type="protein sequence ID" value="KGP91472.1"/>
    <property type="molecule type" value="Genomic_DNA"/>
</dbReference>
<dbReference type="SUPFAM" id="SSF46785">
    <property type="entry name" value="Winged helix' DNA-binding domain"/>
    <property type="match status" value="1"/>
</dbReference>
<dbReference type="InterPro" id="IPR007737">
    <property type="entry name" value="Mga_HTH"/>
</dbReference>
<dbReference type="Pfam" id="PF08279">
    <property type="entry name" value="HTH_11"/>
    <property type="match status" value="1"/>
</dbReference>
<dbReference type="PROSITE" id="PS00372">
    <property type="entry name" value="PTS_EIIA_TYPE_2_HIS"/>
    <property type="match status" value="1"/>
</dbReference>
<dbReference type="InterPro" id="IPR016152">
    <property type="entry name" value="PTrfase/Anion_transptr"/>
</dbReference>
<dbReference type="Pfam" id="PF00359">
    <property type="entry name" value="PTS_EIIA_2"/>
    <property type="match status" value="1"/>
</dbReference>
<evidence type="ECO:0000256" key="5">
    <source>
        <dbReference type="ARBA" id="ARBA00023163"/>
    </source>
</evidence>
<evidence type="ECO:0000256" key="3">
    <source>
        <dbReference type="ARBA" id="ARBA00023015"/>
    </source>
</evidence>
<dbReference type="CDD" id="cd05568">
    <property type="entry name" value="PTS_IIB_bgl_like"/>
    <property type="match status" value="1"/>
</dbReference>
<dbReference type="Proteomes" id="UP000030153">
    <property type="component" value="Unassembled WGS sequence"/>
</dbReference>
<dbReference type="PANTHER" id="PTHR30185">
    <property type="entry name" value="CRYPTIC BETA-GLUCOSIDE BGL OPERON ANTITERMINATOR"/>
    <property type="match status" value="1"/>
</dbReference>
<dbReference type="Gene3D" id="1.10.10.10">
    <property type="entry name" value="Winged helix-like DNA-binding domain superfamily/Winged helix DNA-binding domain"/>
    <property type="match status" value="2"/>
</dbReference>
<dbReference type="InterPro" id="IPR013196">
    <property type="entry name" value="HTH_11"/>
</dbReference>